<evidence type="ECO:0000256" key="2">
    <source>
        <dbReference type="ARBA" id="ARBA00022980"/>
    </source>
</evidence>
<dbReference type="AlphaFoldDB" id="A0A015I6G0"/>
<evidence type="ECO:0000256" key="5">
    <source>
        <dbReference type="ARBA" id="ARBA00040118"/>
    </source>
</evidence>
<keyword evidence="3 6" id="KW-0687">Ribonucleoprotein</keyword>
<dbReference type="EMBL" id="JEMT01029261">
    <property type="protein sequence ID" value="EXX52622.1"/>
    <property type="molecule type" value="Genomic_DNA"/>
</dbReference>
<dbReference type="SMART" id="SM01374">
    <property type="entry name" value="Ribosomal_L14"/>
    <property type="match status" value="1"/>
</dbReference>
<dbReference type="GO" id="GO:0006412">
    <property type="term" value="P:translation"/>
    <property type="evidence" value="ECO:0007669"/>
    <property type="project" value="InterPro"/>
</dbReference>
<sequence length="140" mass="15234">MIQLKTLLNVIDNTGAIIAECIRVGHGGRYGRIGDPITVVIKKAKPISQVASTVATSPSAASNPAAKLQIRRGEVKKALIVRTRKETRRLDGRYIKFDDNACILLNNKQEPLGTRVLGVVGAELRNKKWGKVISLAPRVV</sequence>
<comment type="caution">
    <text evidence="7">The sequence shown here is derived from an EMBL/GenBank/DDBJ whole genome shotgun (WGS) entry which is preliminary data.</text>
</comment>
<dbReference type="Gene3D" id="2.40.150.20">
    <property type="entry name" value="Ribosomal protein L14"/>
    <property type="match status" value="1"/>
</dbReference>
<dbReference type="Proteomes" id="UP000022910">
    <property type="component" value="Unassembled WGS sequence"/>
</dbReference>
<dbReference type="GO" id="GO:0003735">
    <property type="term" value="F:structural constituent of ribosome"/>
    <property type="evidence" value="ECO:0007669"/>
    <property type="project" value="InterPro"/>
</dbReference>
<comment type="function">
    <text evidence="4">Component of the mitochondrial ribosome (mitoribosome), a dedicated translation machinery responsible for the synthesis of mitochondrial genome-encoded proteins, including at least some of the essential transmembrane subunits of the mitochondrial respiratory chain. The mitoribosomes are attached to the mitochondrial inner membrane and translation products are cotranslationally integrated into the membrane.</text>
</comment>
<dbReference type="NCBIfam" id="TIGR01067">
    <property type="entry name" value="rplN_bact"/>
    <property type="match status" value="1"/>
</dbReference>
<dbReference type="OrthoDB" id="274765at2759"/>
<organism evidence="7 8">
    <name type="scientific">Rhizophagus irregularis (strain DAOM 197198w)</name>
    <name type="common">Glomus intraradices</name>
    <dbReference type="NCBI Taxonomy" id="1432141"/>
    <lineage>
        <taxon>Eukaryota</taxon>
        <taxon>Fungi</taxon>
        <taxon>Fungi incertae sedis</taxon>
        <taxon>Mucoromycota</taxon>
        <taxon>Glomeromycotina</taxon>
        <taxon>Glomeromycetes</taxon>
        <taxon>Glomerales</taxon>
        <taxon>Glomeraceae</taxon>
        <taxon>Rhizophagus</taxon>
    </lineage>
</organism>
<dbReference type="InterPro" id="IPR005745">
    <property type="entry name" value="Ribosomal_uL14_bac-type"/>
</dbReference>
<dbReference type="PANTHER" id="PTHR11761:SF3">
    <property type="entry name" value="LARGE RIBOSOMAL SUBUNIT PROTEIN UL14M"/>
    <property type="match status" value="1"/>
</dbReference>
<dbReference type="STRING" id="1432141.A0A015I6G0"/>
<dbReference type="Pfam" id="PF00238">
    <property type="entry name" value="Ribosomal_L14"/>
    <property type="match status" value="1"/>
</dbReference>
<dbReference type="SUPFAM" id="SSF50193">
    <property type="entry name" value="Ribosomal protein L14"/>
    <property type="match status" value="1"/>
</dbReference>
<dbReference type="OMA" id="IVCVVQK"/>
<dbReference type="HAMAP" id="MF_01367">
    <property type="entry name" value="Ribosomal_uL14"/>
    <property type="match status" value="1"/>
</dbReference>
<dbReference type="SMR" id="A0A015I6G0"/>
<accession>A0A015I6G0</accession>
<gene>
    <name evidence="7" type="ORF">RirG_251430</name>
</gene>
<dbReference type="HOGENOM" id="CLU_095071_2_0_1"/>
<evidence type="ECO:0000313" key="8">
    <source>
        <dbReference type="Proteomes" id="UP000022910"/>
    </source>
</evidence>
<keyword evidence="8" id="KW-1185">Reference proteome</keyword>
<dbReference type="InterPro" id="IPR000218">
    <property type="entry name" value="Ribosomal_uL14"/>
</dbReference>
<evidence type="ECO:0000313" key="7">
    <source>
        <dbReference type="EMBL" id="EXX52622.1"/>
    </source>
</evidence>
<evidence type="ECO:0000256" key="3">
    <source>
        <dbReference type="ARBA" id="ARBA00023274"/>
    </source>
</evidence>
<dbReference type="InterPro" id="IPR036853">
    <property type="entry name" value="Ribosomal_uL14_sf"/>
</dbReference>
<dbReference type="GO" id="GO:0005762">
    <property type="term" value="C:mitochondrial large ribosomal subunit"/>
    <property type="evidence" value="ECO:0007669"/>
    <property type="project" value="TreeGrafter"/>
</dbReference>
<reference evidence="7 8" key="1">
    <citation type="submission" date="2014-02" db="EMBL/GenBank/DDBJ databases">
        <title>Single nucleus genome sequencing reveals high similarity among nuclei of an endomycorrhizal fungus.</title>
        <authorList>
            <person name="Lin K."/>
            <person name="Geurts R."/>
            <person name="Zhang Z."/>
            <person name="Limpens E."/>
            <person name="Saunders D.G."/>
            <person name="Mu D."/>
            <person name="Pang E."/>
            <person name="Cao H."/>
            <person name="Cha H."/>
            <person name="Lin T."/>
            <person name="Zhou Q."/>
            <person name="Shang Y."/>
            <person name="Li Y."/>
            <person name="Ivanov S."/>
            <person name="Sharma T."/>
            <person name="Velzen R.V."/>
            <person name="Ruijter N.D."/>
            <person name="Aanen D.K."/>
            <person name="Win J."/>
            <person name="Kamoun S."/>
            <person name="Bisseling T."/>
            <person name="Huang S."/>
        </authorList>
    </citation>
    <scope>NUCLEOTIDE SEQUENCE [LARGE SCALE GENOMIC DNA]</scope>
    <source>
        <strain evidence="8">DAOM197198w</strain>
    </source>
</reference>
<evidence type="ECO:0000256" key="6">
    <source>
        <dbReference type="RuleBase" id="RU003949"/>
    </source>
</evidence>
<dbReference type="FunFam" id="2.40.150.20:FF:000005">
    <property type="entry name" value="50S ribosomal protein L14"/>
    <property type="match status" value="1"/>
</dbReference>
<dbReference type="CDD" id="cd00337">
    <property type="entry name" value="Ribosomal_uL14"/>
    <property type="match status" value="1"/>
</dbReference>
<keyword evidence="2 6" id="KW-0689">Ribosomal protein</keyword>
<dbReference type="PANTHER" id="PTHR11761">
    <property type="entry name" value="50S/60S RIBOSOMAL PROTEIN L14/L23"/>
    <property type="match status" value="1"/>
</dbReference>
<name>A0A015I6G0_RHIIW</name>
<comment type="similarity">
    <text evidence="1 6">Belongs to the universal ribosomal protein uL14 family.</text>
</comment>
<dbReference type="GO" id="GO:0070180">
    <property type="term" value="F:large ribosomal subunit rRNA binding"/>
    <property type="evidence" value="ECO:0007669"/>
    <property type="project" value="TreeGrafter"/>
</dbReference>
<evidence type="ECO:0000256" key="1">
    <source>
        <dbReference type="ARBA" id="ARBA00010745"/>
    </source>
</evidence>
<evidence type="ECO:0000256" key="4">
    <source>
        <dbReference type="ARBA" id="ARBA00037226"/>
    </source>
</evidence>
<protein>
    <recommendedName>
        <fullName evidence="5">Large ribosomal subunit protein uL14m</fullName>
    </recommendedName>
</protein>
<proteinExistence type="inferred from homology"/>